<reference evidence="4" key="1">
    <citation type="submission" date="2022-11" db="EMBL/GenBank/DDBJ databases">
        <authorList>
            <person name="Kikuchi T."/>
        </authorList>
    </citation>
    <scope>NUCLEOTIDE SEQUENCE</scope>
    <source>
        <strain evidence="4">PS1010</strain>
    </source>
</reference>
<name>A0A9P1IAP7_9PELO</name>
<dbReference type="AlphaFoldDB" id="A0A9P1IAP7"/>
<evidence type="ECO:0000313" key="4">
    <source>
        <dbReference type="EMBL" id="CAI5441749.1"/>
    </source>
</evidence>
<dbReference type="InterPro" id="IPR036860">
    <property type="entry name" value="SH2_dom_sf"/>
</dbReference>
<feature type="compositionally biased region" description="Basic residues" evidence="2">
    <location>
        <begin position="101"/>
        <end position="127"/>
    </location>
</feature>
<comment type="caution">
    <text evidence="4">The sequence shown here is derived from an EMBL/GenBank/DDBJ whole genome shotgun (WGS) entry which is preliminary data.</text>
</comment>
<feature type="region of interest" description="Disordered" evidence="2">
    <location>
        <begin position="101"/>
        <end position="132"/>
    </location>
</feature>
<protein>
    <recommendedName>
        <fullName evidence="3">SH2 domain-containing protein</fullName>
    </recommendedName>
</protein>
<dbReference type="InterPro" id="IPR000980">
    <property type="entry name" value="SH2"/>
</dbReference>
<keyword evidence="1" id="KW-0727">SH2 domain</keyword>
<dbReference type="PANTHER" id="PTHR31128:SF6">
    <property type="entry name" value="SH2 DOMAIN-CONTAINING PROTEIN"/>
    <property type="match status" value="1"/>
</dbReference>
<dbReference type="OrthoDB" id="5864104at2759"/>
<evidence type="ECO:0000256" key="1">
    <source>
        <dbReference type="PROSITE-ProRule" id="PRU00191"/>
    </source>
</evidence>
<dbReference type="EMBL" id="CANHGI010000002">
    <property type="protein sequence ID" value="CAI5441749.1"/>
    <property type="molecule type" value="Genomic_DNA"/>
</dbReference>
<sequence length="236" mass="27120">MGKEEGPESEKCCKHGEGCGKKYRGIGNSSNENEYVNMGPDIVDESRKTDEKIREFANSLSKDSMTPLPTYDNINSLNSFSDSNAEPSDLDTDTSYKVLKSKKTKKKKNRKNKNKKASRKSNSHLTPKKREAKVEQIERSFYLGVMTRKDAENAIGSRKRFAVYHQLSSASVLLNIQREVFLSAIYRSENGRFTHFYIREQIHEDLNHEFYVDTGKSEVPQMFATIENLIQYHCKI</sequence>
<dbReference type="Proteomes" id="UP001152747">
    <property type="component" value="Unassembled WGS sequence"/>
</dbReference>
<dbReference type="PROSITE" id="PS50001">
    <property type="entry name" value="SH2"/>
    <property type="match status" value="1"/>
</dbReference>
<feature type="region of interest" description="Disordered" evidence="2">
    <location>
        <begin position="22"/>
        <end position="50"/>
    </location>
</feature>
<proteinExistence type="predicted"/>
<evidence type="ECO:0000256" key="2">
    <source>
        <dbReference type="SAM" id="MobiDB-lite"/>
    </source>
</evidence>
<dbReference type="Gene3D" id="3.30.505.10">
    <property type="entry name" value="SH2 domain"/>
    <property type="match status" value="1"/>
</dbReference>
<evidence type="ECO:0000259" key="3">
    <source>
        <dbReference type="PROSITE" id="PS50001"/>
    </source>
</evidence>
<feature type="domain" description="SH2" evidence="3">
    <location>
        <begin position="141"/>
        <end position="236"/>
    </location>
</feature>
<dbReference type="PANTHER" id="PTHR31128">
    <property type="entry name" value="PROTEIN CBR-CLEC-135-RELATED"/>
    <property type="match status" value="1"/>
</dbReference>
<evidence type="ECO:0000313" key="5">
    <source>
        <dbReference type="Proteomes" id="UP001152747"/>
    </source>
</evidence>
<organism evidence="4 5">
    <name type="scientific">Caenorhabditis angaria</name>
    <dbReference type="NCBI Taxonomy" id="860376"/>
    <lineage>
        <taxon>Eukaryota</taxon>
        <taxon>Metazoa</taxon>
        <taxon>Ecdysozoa</taxon>
        <taxon>Nematoda</taxon>
        <taxon>Chromadorea</taxon>
        <taxon>Rhabditida</taxon>
        <taxon>Rhabditina</taxon>
        <taxon>Rhabditomorpha</taxon>
        <taxon>Rhabditoidea</taxon>
        <taxon>Rhabditidae</taxon>
        <taxon>Peloderinae</taxon>
        <taxon>Caenorhabditis</taxon>
    </lineage>
</organism>
<accession>A0A9P1IAP7</accession>
<gene>
    <name evidence="4" type="ORF">CAMP_LOCUS4386</name>
</gene>
<keyword evidence="5" id="KW-1185">Reference proteome</keyword>